<organism evidence="2 3">
    <name type="scientific">Chryseobacterium taichungense</name>
    <dbReference type="NCBI Taxonomy" id="295069"/>
    <lineage>
        <taxon>Bacteria</taxon>
        <taxon>Pseudomonadati</taxon>
        <taxon>Bacteroidota</taxon>
        <taxon>Flavobacteriia</taxon>
        <taxon>Flavobacteriales</taxon>
        <taxon>Weeksellaceae</taxon>
        <taxon>Chryseobacterium group</taxon>
        <taxon>Chryseobacterium</taxon>
    </lineage>
</organism>
<dbReference type="Proteomes" id="UP000199450">
    <property type="component" value="Unassembled WGS sequence"/>
</dbReference>
<evidence type="ECO:0000256" key="1">
    <source>
        <dbReference type="SAM" id="SignalP"/>
    </source>
</evidence>
<protein>
    <submittedName>
        <fullName evidence="2">Uncharacterized protein</fullName>
    </submittedName>
</protein>
<dbReference type="Gene3D" id="3.10.450.50">
    <property type="match status" value="1"/>
</dbReference>
<keyword evidence="1" id="KW-0732">Signal</keyword>
<accession>A0A1H7Y7U0</accession>
<proteinExistence type="predicted"/>
<dbReference type="PROSITE" id="PS51257">
    <property type="entry name" value="PROKAR_LIPOPROTEIN"/>
    <property type="match status" value="1"/>
</dbReference>
<keyword evidence="3" id="KW-1185">Reference proteome</keyword>
<evidence type="ECO:0000313" key="3">
    <source>
        <dbReference type="Proteomes" id="UP000199450"/>
    </source>
</evidence>
<feature type="chain" id="PRO_5011651491" evidence="1">
    <location>
        <begin position="21"/>
        <end position="306"/>
    </location>
</feature>
<dbReference type="EMBL" id="FOBV01000003">
    <property type="protein sequence ID" value="SEM42232.1"/>
    <property type="molecule type" value="Genomic_DNA"/>
</dbReference>
<feature type="signal peptide" evidence="1">
    <location>
        <begin position="1"/>
        <end position="20"/>
    </location>
</feature>
<reference evidence="3" key="1">
    <citation type="submission" date="2016-10" db="EMBL/GenBank/DDBJ databases">
        <authorList>
            <person name="Varghese N."/>
            <person name="Submissions S."/>
        </authorList>
    </citation>
    <scope>NUCLEOTIDE SEQUENCE [LARGE SCALE GENOMIC DNA]</scope>
    <source>
        <strain evidence="3">DSM 17453</strain>
    </source>
</reference>
<dbReference type="AlphaFoldDB" id="A0A1H7Y7U0"/>
<dbReference type="STRING" id="295069.SAMN05421856_103135"/>
<gene>
    <name evidence="2" type="ORF">SAMN05421856_103135</name>
</gene>
<name>A0A1H7Y7U0_9FLAO</name>
<evidence type="ECO:0000313" key="2">
    <source>
        <dbReference type="EMBL" id="SEM42232.1"/>
    </source>
</evidence>
<sequence>MINKKIILLLVAFFSFQACSQTTSSSEKKIERIKIDDNALQELKKFYTSYFSEMEKSDKDVETKLDQLRKKYMTIDLYNKIKHLNLDYDPVINAQDVESDWRKNLSISKSVEDNNKFEISNSFDNSKNYIYITLKKINNTIKIKDIKVNDIPSILNYNETYNNFNVDSLSINYDTIETVINGYYRYNSCDDANPSYYIADDEGQLSFYTQKKHWVSISTSSEKLNNVYEIKYDFITGVSGKNADLNWEDYSSREKIAEIKVINNKQIEFKWYGFYNVKTNQRELLENPFLNNKNPKQEIILNKCNN</sequence>